<dbReference type="EMBL" id="JACGCI010000030">
    <property type="protein sequence ID" value="KAF6755441.1"/>
    <property type="molecule type" value="Genomic_DNA"/>
</dbReference>
<dbReference type="PROSITE" id="PS00028">
    <property type="entry name" value="ZINC_FINGER_C2H2_1"/>
    <property type="match status" value="1"/>
</dbReference>
<dbReference type="OrthoDB" id="3258262at2759"/>
<dbReference type="InterPro" id="IPR013087">
    <property type="entry name" value="Znf_C2H2_type"/>
</dbReference>
<organism evidence="2 3">
    <name type="scientific">Ephemerocybe angulata</name>
    <dbReference type="NCBI Taxonomy" id="980116"/>
    <lineage>
        <taxon>Eukaryota</taxon>
        <taxon>Fungi</taxon>
        <taxon>Dikarya</taxon>
        <taxon>Basidiomycota</taxon>
        <taxon>Agaricomycotina</taxon>
        <taxon>Agaricomycetes</taxon>
        <taxon>Agaricomycetidae</taxon>
        <taxon>Agaricales</taxon>
        <taxon>Agaricineae</taxon>
        <taxon>Psathyrellaceae</taxon>
        <taxon>Ephemerocybe</taxon>
    </lineage>
</organism>
<feature type="domain" description="C2H2-type" evidence="1">
    <location>
        <begin position="205"/>
        <end position="227"/>
    </location>
</feature>
<gene>
    <name evidence="2" type="ORF">DFP72DRAFT_896903</name>
</gene>
<evidence type="ECO:0000313" key="3">
    <source>
        <dbReference type="Proteomes" id="UP000521943"/>
    </source>
</evidence>
<protein>
    <recommendedName>
        <fullName evidence="1">C2H2-type domain-containing protein</fullName>
    </recommendedName>
</protein>
<dbReference type="AlphaFoldDB" id="A0A8H6HYU2"/>
<dbReference type="Proteomes" id="UP000521943">
    <property type="component" value="Unassembled WGS sequence"/>
</dbReference>
<accession>A0A8H6HYU2</accession>
<sequence>MDSTSPHSFIEDAFLKISLDGIAPSLGLATVNKRHAVFLPSRMADTLVDPTILQWPPAEAQLSPADGPSGDDCDDARSADYSCWSFSIEGLRNTKPRRHSTASSYSLSLSTPAQQLASRYRAGMPLEAVLASSSSSNTSWSSCAEDMDETCGPPVPPKDYVPVAGDEEPKPTRCQSRMEALQETHREALLYMTTQGAEEMDAIICSRPGCGDIVSNLYALMRHLHVHNLHDKYAHFPEDASKCCRCGAACASEQDHSANVCRRRCRRNSVPNCGANPIKETFFRVINTVLA</sequence>
<keyword evidence="3" id="KW-1185">Reference proteome</keyword>
<comment type="caution">
    <text evidence="2">The sequence shown here is derived from an EMBL/GenBank/DDBJ whole genome shotgun (WGS) entry which is preliminary data.</text>
</comment>
<reference evidence="2 3" key="1">
    <citation type="submission" date="2020-07" db="EMBL/GenBank/DDBJ databases">
        <title>Comparative genomics of pyrophilous fungi reveals a link between fire events and developmental genes.</title>
        <authorList>
            <consortium name="DOE Joint Genome Institute"/>
            <person name="Steindorff A.S."/>
            <person name="Carver A."/>
            <person name="Calhoun S."/>
            <person name="Stillman K."/>
            <person name="Liu H."/>
            <person name="Lipzen A."/>
            <person name="Pangilinan J."/>
            <person name="Labutti K."/>
            <person name="Bruns T.D."/>
            <person name="Grigoriev I.V."/>
        </authorList>
    </citation>
    <scope>NUCLEOTIDE SEQUENCE [LARGE SCALE GENOMIC DNA]</scope>
    <source>
        <strain evidence="2 3">CBS 144469</strain>
    </source>
</reference>
<evidence type="ECO:0000313" key="2">
    <source>
        <dbReference type="EMBL" id="KAF6755441.1"/>
    </source>
</evidence>
<evidence type="ECO:0000259" key="1">
    <source>
        <dbReference type="PROSITE" id="PS00028"/>
    </source>
</evidence>
<name>A0A8H6HYU2_9AGAR</name>
<proteinExistence type="predicted"/>